<dbReference type="InterPro" id="IPR048655">
    <property type="entry name" value="Irp3-like_C"/>
</dbReference>
<dbReference type="NCBIfam" id="TIGR01761">
    <property type="entry name" value="thiaz-red"/>
    <property type="match status" value="1"/>
</dbReference>
<dbReference type="InterPro" id="IPR036291">
    <property type="entry name" value="NAD(P)-bd_dom_sf"/>
</dbReference>
<dbReference type="InterPro" id="IPR010091">
    <property type="entry name" value="Thiazolinyl_imide_reductase"/>
</dbReference>
<dbReference type="SUPFAM" id="SSF51735">
    <property type="entry name" value="NAD(P)-binding Rossmann-fold domains"/>
    <property type="match status" value="1"/>
</dbReference>
<dbReference type="Pfam" id="PF21390">
    <property type="entry name" value="Irp3-like_C"/>
    <property type="match status" value="1"/>
</dbReference>
<keyword evidence="4" id="KW-1185">Reference proteome</keyword>
<evidence type="ECO:0008006" key="5">
    <source>
        <dbReference type="Google" id="ProtNLM"/>
    </source>
</evidence>
<dbReference type="EMBL" id="BAAALS010000023">
    <property type="protein sequence ID" value="GAA1766758.1"/>
    <property type="molecule type" value="Genomic_DNA"/>
</dbReference>
<reference evidence="4" key="1">
    <citation type="journal article" date="2019" name="Int. J. Syst. Evol. Microbiol.">
        <title>The Global Catalogue of Microorganisms (GCM) 10K type strain sequencing project: providing services to taxonomists for standard genome sequencing and annotation.</title>
        <authorList>
            <consortium name="The Broad Institute Genomics Platform"/>
            <consortium name="The Broad Institute Genome Sequencing Center for Infectious Disease"/>
            <person name="Wu L."/>
            <person name="Ma J."/>
        </authorList>
    </citation>
    <scope>NUCLEOTIDE SEQUENCE [LARGE SCALE GENOMIC DNA]</scope>
    <source>
        <strain evidence="4">JCM 13249</strain>
    </source>
</reference>
<dbReference type="PANTHER" id="PTHR43377">
    <property type="entry name" value="BILIVERDIN REDUCTASE A"/>
    <property type="match status" value="1"/>
</dbReference>
<feature type="domain" description="Gfo/Idh/MocA-like oxidoreductase N-terminal" evidence="1">
    <location>
        <begin position="4"/>
        <end position="120"/>
    </location>
</feature>
<name>A0ABP4X338_9ACTN</name>
<sequence length="373" mass="39985">MTMRAVVCGTRFGQVYLEAFRHPDNPVQLAGILSGGSDRSRACARHYDVPHYTSPDDIPDDVDIACVVIRGGLLGGQGADLALRLMVRGLHVLQEHPLHQDELAACLRQARRSGVVYHLNSFYVHVEPVRRFLAAVAELTRSQPIRYIDAACGFQLAYSLLDVLGQALGGVRPWAFADLPDAAQAYRATQLDVPFRSLDGVLGGVPVTLRVQNQMDPGDPDNYAHLMHRVTVGTEAGNLTLVSTHGPTVWAARPDFPRTVGETDAAPHFDAPASSGEEHLDLPSARVLGPAEAPGFRHVFGSVWSAGVARALGELVAAIEAGGGAAGRGQYHLTLCELWQDITARLGPPELLRADPPRFVLGDGLAAMARAAE</sequence>
<dbReference type="InterPro" id="IPR051450">
    <property type="entry name" value="Gfo/Idh/MocA_Oxidoreductases"/>
</dbReference>
<dbReference type="Proteomes" id="UP001500655">
    <property type="component" value="Unassembled WGS sequence"/>
</dbReference>
<accession>A0ABP4X338</accession>
<dbReference type="Gene3D" id="3.30.360.10">
    <property type="entry name" value="Dihydrodipicolinate Reductase, domain 2"/>
    <property type="match status" value="1"/>
</dbReference>
<feature type="domain" description="Thiazolinyl imine reductase-like C-terminal" evidence="2">
    <location>
        <begin position="148"/>
        <end position="251"/>
    </location>
</feature>
<evidence type="ECO:0000259" key="1">
    <source>
        <dbReference type="Pfam" id="PF01408"/>
    </source>
</evidence>
<organism evidence="3 4">
    <name type="scientific">Luedemannella helvata</name>
    <dbReference type="NCBI Taxonomy" id="349315"/>
    <lineage>
        <taxon>Bacteria</taxon>
        <taxon>Bacillati</taxon>
        <taxon>Actinomycetota</taxon>
        <taxon>Actinomycetes</taxon>
        <taxon>Micromonosporales</taxon>
        <taxon>Micromonosporaceae</taxon>
        <taxon>Luedemannella</taxon>
    </lineage>
</organism>
<proteinExistence type="predicted"/>
<dbReference type="InterPro" id="IPR000683">
    <property type="entry name" value="Gfo/Idh/MocA-like_OxRdtase_N"/>
</dbReference>
<comment type="caution">
    <text evidence="3">The sequence shown here is derived from an EMBL/GenBank/DDBJ whole genome shotgun (WGS) entry which is preliminary data.</text>
</comment>
<dbReference type="PANTHER" id="PTHR43377:SF1">
    <property type="entry name" value="BILIVERDIN REDUCTASE A"/>
    <property type="match status" value="1"/>
</dbReference>
<gene>
    <name evidence="3" type="ORF">GCM10009681_42310</name>
</gene>
<evidence type="ECO:0000313" key="4">
    <source>
        <dbReference type="Proteomes" id="UP001500655"/>
    </source>
</evidence>
<dbReference type="Pfam" id="PF01408">
    <property type="entry name" value="GFO_IDH_MocA"/>
    <property type="match status" value="1"/>
</dbReference>
<protein>
    <recommendedName>
        <fullName evidence="5">Thiazolinyl imide reductase</fullName>
    </recommendedName>
</protein>
<evidence type="ECO:0000313" key="3">
    <source>
        <dbReference type="EMBL" id="GAA1766758.1"/>
    </source>
</evidence>
<dbReference type="Gene3D" id="3.40.50.720">
    <property type="entry name" value="NAD(P)-binding Rossmann-like Domain"/>
    <property type="match status" value="1"/>
</dbReference>
<evidence type="ECO:0000259" key="2">
    <source>
        <dbReference type="Pfam" id="PF21390"/>
    </source>
</evidence>